<dbReference type="InterPro" id="IPR039421">
    <property type="entry name" value="Type_1_exporter"/>
</dbReference>
<evidence type="ECO:0000256" key="6">
    <source>
        <dbReference type="ARBA" id="ARBA00023136"/>
    </source>
</evidence>
<gene>
    <name evidence="10" type="ORF">A2480_00970</name>
</gene>
<feature type="compositionally biased region" description="Basic and acidic residues" evidence="7">
    <location>
        <begin position="1"/>
        <end position="24"/>
    </location>
</feature>
<dbReference type="Gene3D" id="1.20.1560.10">
    <property type="entry name" value="ABC transporter type 1, transmembrane domain"/>
    <property type="match status" value="1"/>
</dbReference>
<feature type="region of interest" description="Disordered" evidence="7">
    <location>
        <begin position="1"/>
        <end position="42"/>
    </location>
</feature>
<dbReference type="STRING" id="1802424.A2480_00970"/>
<dbReference type="InterPro" id="IPR036640">
    <property type="entry name" value="ABC1_TM_sf"/>
</dbReference>
<dbReference type="InterPro" id="IPR003439">
    <property type="entry name" value="ABC_transporter-like_ATP-bd"/>
</dbReference>
<dbReference type="InterPro" id="IPR017871">
    <property type="entry name" value="ABC_transporter-like_CS"/>
</dbReference>
<dbReference type="InterPro" id="IPR003593">
    <property type="entry name" value="AAA+_ATPase"/>
</dbReference>
<dbReference type="GO" id="GO:0140359">
    <property type="term" value="F:ABC-type transporter activity"/>
    <property type="evidence" value="ECO:0007669"/>
    <property type="project" value="InterPro"/>
</dbReference>
<proteinExistence type="predicted"/>
<keyword evidence="4" id="KW-0067">ATP-binding</keyword>
<evidence type="ECO:0000259" key="8">
    <source>
        <dbReference type="PROSITE" id="PS50893"/>
    </source>
</evidence>
<feature type="domain" description="ABC transmembrane type-1" evidence="9">
    <location>
        <begin position="322"/>
        <end position="531"/>
    </location>
</feature>
<dbReference type="Pfam" id="PF00664">
    <property type="entry name" value="ABC_membrane"/>
    <property type="match status" value="1"/>
</dbReference>
<dbReference type="InterPro" id="IPR027417">
    <property type="entry name" value="P-loop_NTPase"/>
</dbReference>
<keyword evidence="5" id="KW-1133">Transmembrane helix</keyword>
<evidence type="ECO:0000256" key="5">
    <source>
        <dbReference type="ARBA" id="ARBA00022989"/>
    </source>
</evidence>
<sequence>MMQLRESHSFRSVQEEEERRKARGEGGPLTAGEYESETEERPMSLKDHWLTLRQSVQEKITPIEQLVDDEKDDQETERIRALHELITPELIVQYQEIIKSFNGLARKSDNHPQREFIDVNDDKLSAEIEGWIEGLIREVGSKNESGLNEDDIGELRAQCWFLFDALGNVMNTKSLEKDITDFYRDQLEDELDNKEQTKQRAELVRELKERYPFDEAELGVLVDLVANISDKDKYSPTILVETIAKAWKEYGLSEKKGALAKISLGFLMARGAESFSPSLFQNIIEQDTFNVGVFLEYFGLNKISQVIDVKANIELTKLLGDVDRQINSRIVDSLFFQEFEFIHEKSLGEIYAALEAGKDATNSLLERTISQFVPTLTGIGLSLAFLAKVNPALGAIGICGLPVMYQIAKKQNKQIWPMYEKEKKEGEQIATELGSIKQGFEDVKTSSEVPRVAVRMKQQLDTKDFLSLQRTIEQFKMNLKQMIPFNVSTVVSAAVGGVMQEAGMISGGAVLSNIIYSERMNHPVQELVELYFNRFSRYVQDIQRMDEILGKYDQLDLPEGEMESERKSVLDLENFDISIRGLYYKNILKGVNLDIGQGEFVSIAGASGAGKSTLLRNLVGLYRPEGGEITIGGVRNRDIKKYGPESIYSVMSYSNQSPQIFEGMTLRENLLLFSRDEVSDQKIMEVLSELHLSKLTERLDQDARNLSGGERVRIGLARTLLKGAKILLLDEPTASLDSQAATEVRKVISEIRSNHPEVTIVCVSHDEEMLKTGDRIVQMSEL</sequence>
<dbReference type="EMBL" id="MGFG01000027">
    <property type="protein sequence ID" value="OGM00661.1"/>
    <property type="molecule type" value="Genomic_DNA"/>
</dbReference>
<dbReference type="SUPFAM" id="SSF52540">
    <property type="entry name" value="P-loop containing nucleoside triphosphate hydrolases"/>
    <property type="match status" value="1"/>
</dbReference>
<evidence type="ECO:0000256" key="2">
    <source>
        <dbReference type="ARBA" id="ARBA00022692"/>
    </source>
</evidence>
<dbReference type="CDD" id="cd03228">
    <property type="entry name" value="ABCC_MRP_Like"/>
    <property type="match status" value="1"/>
</dbReference>
<protein>
    <recommendedName>
        <fullName evidence="12">ABC transporter domain-containing protein</fullName>
    </recommendedName>
</protein>
<evidence type="ECO:0000313" key="10">
    <source>
        <dbReference type="EMBL" id="OGM00661.1"/>
    </source>
</evidence>
<dbReference type="GO" id="GO:0016887">
    <property type="term" value="F:ATP hydrolysis activity"/>
    <property type="evidence" value="ECO:0007669"/>
    <property type="project" value="InterPro"/>
</dbReference>
<dbReference type="PANTHER" id="PTHR24221">
    <property type="entry name" value="ATP-BINDING CASSETTE SUB-FAMILY B"/>
    <property type="match status" value="1"/>
</dbReference>
<evidence type="ECO:0000256" key="1">
    <source>
        <dbReference type="ARBA" id="ARBA00004651"/>
    </source>
</evidence>
<reference evidence="10 11" key="1">
    <citation type="journal article" date="2016" name="Nat. Commun.">
        <title>Thousands of microbial genomes shed light on interconnected biogeochemical processes in an aquifer system.</title>
        <authorList>
            <person name="Anantharaman K."/>
            <person name="Brown C.T."/>
            <person name="Hug L.A."/>
            <person name="Sharon I."/>
            <person name="Castelle C.J."/>
            <person name="Probst A.J."/>
            <person name="Thomas B.C."/>
            <person name="Singh A."/>
            <person name="Wilkins M.J."/>
            <person name="Karaoz U."/>
            <person name="Brodie E.L."/>
            <person name="Williams K.H."/>
            <person name="Hubbard S.S."/>
            <person name="Banfield J.F."/>
        </authorList>
    </citation>
    <scope>NUCLEOTIDE SEQUENCE [LARGE SCALE GENOMIC DNA]</scope>
</reference>
<dbReference type="SMART" id="SM00382">
    <property type="entry name" value="AAA"/>
    <property type="match status" value="1"/>
</dbReference>
<dbReference type="GO" id="GO:0034040">
    <property type="term" value="F:ATPase-coupled lipid transmembrane transporter activity"/>
    <property type="evidence" value="ECO:0007669"/>
    <property type="project" value="TreeGrafter"/>
</dbReference>
<comment type="subcellular location">
    <subcellularLocation>
        <location evidence="1">Cell membrane</location>
        <topology evidence="1">Multi-pass membrane protein</topology>
    </subcellularLocation>
</comment>
<evidence type="ECO:0000256" key="7">
    <source>
        <dbReference type="SAM" id="MobiDB-lite"/>
    </source>
</evidence>
<dbReference type="PANTHER" id="PTHR24221:SF654">
    <property type="entry name" value="ATP-BINDING CASSETTE SUB-FAMILY B MEMBER 6"/>
    <property type="match status" value="1"/>
</dbReference>
<comment type="caution">
    <text evidence="10">The sequence shown here is derived from an EMBL/GenBank/DDBJ whole genome shotgun (WGS) entry which is preliminary data.</text>
</comment>
<evidence type="ECO:0000259" key="9">
    <source>
        <dbReference type="PROSITE" id="PS50929"/>
    </source>
</evidence>
<feature type="domain" description="ABC transporter" evidence="8">
    <location>
        <begin position="572"/>
        <end position="782"/>
    </location>
</feature>
<dbReference type="AlphaFoldDB" id="A0A1F7WCV6"/>
<keyword evidence="3" id="KW-0547">Nucleotide-binding</keyword>
<dbReference type="Proteomes" id="UP000176988">
    <property type="component" value="Unassembled WGS sequence"/>
</dbReference>
<dbReference type="Pfam" id="PF00005">
    <property type="entry name" value="ABC_tran"/>
    <property type="match status" value="1"/>
</dbReference>
<evidence type="ECO:0000256" key="4">
    <source>
        <dbReference type="ARBA" id="ARBA00022840"/>
    </source>
</evidence>
<dbReference type="PROSITE" id="PS50929">
    <property type="entry name" value="ABC_TM1F"/>
    <property type="match status" value="1"/>
</dbReference>
<keyword evidence="6" id="KW-0472">Membrane</keyword>
<dbReference type="SUPFAM" id="SSF90123">
    <property type="entry name" value="ABC transporter transmembrane region"/>
    <property type="match status" value="1"/>
</dbReference>
<evidence type="ECO:0000313" key="11">
    <source>
        <dbReference type="Proteomes" id="UP000176988"/>
    </source>
</evidence>
<name>A0A1F7WCV6_9BACT</name>
<dbReference type="GO" id="GO:0005886">
    <property type="term" value="C:plasma membrane"/>
    <property type="evidence" value="ECO:0007669"/>
    <property type="project" value="UniProtKB-SubCell"/>
</dbReference>
<evidence type="ECO:0008006" key="12">
    <source>
        <dbReference type="Google" id="ProtNLM"/>
    </source>
</evidence>
<evidence type="ECO:0000256" key="3">
    <source>
        <dbReference type="ARBA" id="ARBA00022741"/>
    </source>
</evidence>
<accession>A0A1F7WCV6</accession>
<dbReference type="InterPro" id="IPR011527">
    <property type="entry name" value="ABC1_TM_dom"/>
</dbReference>
<dbReference type="PROSITE" id="PS00211">
    <property type="entry name" value="ABC_TRANSPORTER_1"/>
    <property type="match status" value="1"/>
</dbReference>
<dbReference type="PROSITE" id="PS50893">
    <property type="entry name" value="ABC_TRANSPORTER_2"/>
    <property type="match status" value="1"/>
</dbReference>
<organism evidence="10 11">
    <name type="scientific">Candidatus Uhrbacteria bacterium RIFOXYC2_FULL_47_19</name>
    <dbReference type="NCBI Taxonomy" id="1802424"/>
    <lineage>
        <taxon>Bacteria</taxon>
        <taxon>Candidatus Uhriibacteriota</taxon>
    </lineage>
</organism>
<keyword evidence="2" id="KW-0812">Transmembrane</keyword>
<dbReference type="GO" id="GO:0005524">
    <property type="term" value="F:ATP binding"/>
    <property type="evidence" value="ECO:0007669"/>
    <property type="project" value="UniProtKB-KW"/>
</dbReference>
<dbReference type="Gene3D" id="3.40.50.300">
    <property type="entry name" value="P-loop containing nucleotide triphosphate hydrolases"/>
    <property type="match status" value="1"/>
</dbReference>